<reference evidence="11" key="1">
    <citation type="journal article" date="2019" name="Int. J. Syst. Evol. Microbiol.">
        <title>The Global Catalogue of Microorganisms (GCM) 10K type strain sequencing project: providing services to taxonomists for standard genome sequencing and annotation.</title>
        <authorList>
            <consortium name="The Broad Institute Genomics Platform"/>
            <consortium name="The Broad Institute Genome Sequencing Center for Infectious Disease"/>
            <person name="Wu L."/>
            <person name="Ma J."/>
        </authorList>
    </citation>
    <scope>NUCLEOTIDE SEQUENCE [LARGE SCALE GENOMIC DNA]</scope>
    <source>
        <strain evidence="11">CGMCC 1.12479</strain>
    </source>
</reference>
<feature type="domain" description="ABC3 transporter permease C-terminal" evidence="8">
    <location>
        <begin position="287"/>
        <end position="412"/>
    </location>
</feature>
<evidence type="ECO:0000256" key="6">
    <source>
        <dbReference type="ARBA" id="ARBA00023136"/>
    </source>
</evidence>
<evidence type="ECO:0000256" key="1">
    <source>
        <dbReference type="ARBA" id="ARBA00004651"/>
    </source>
</evidence>
<dbReference type="Proteomes" id="UP000635885">
    <property type="component" value="Unassembled WGS sequence"/>
</dbReference>
<feature type="transmembrane region" description="Helical" evidence="7">
    <location>
        <begin position="382"/>
        <end position="407"/>
    </location>
</feature>
<evidence type="ECO:0000313" key="10">
    <source>
        <dbReference type="EMBL" id="GGC35246.1"/>
    </source>
</evidence>
<comment type="similarity">
    <text evidence="2">Belongs to the ABC-4 integral membrane protein family. LolC/E subfamily.</text>
</comment>
<keyword evidence="3" id="KW-1003">Cell membrane</keyword>
<organism evidence="10 11">
    <name type="scientific">Belliella aquatica</name>
    <dbReference type="NCBI Taxonomy" id="1323734"/>
    <lineage>
        <taxon>Bacteria</taxon>
        <taxon>Pseudomonadati</taxon>
        <taxon>Bacteroidota</taxon>
        <taxon>Cytophagia</taxon>
        <taxon>Cytophagales</taxon>
        <taxon>Cyclobacteriaceae</taxon>
        <taxon>Belliella</taxon>
    </lineage>
</organism>
<feature type="transmembrane region" description="Helical" evidence="7">
    <location>
        <begin position="339"/>
        <end position="357"/>
    </location>
</feature>
<name>A0ABQ1MA85_9BACT</name>
<gene>
    <name evidence="10" type="ORF">GCM10010993_12720</name>
</gene>
<comment type="subcellular location">
    <subcellularLocation>
        <location evidence="1">Cell membrane</location>
        <topology evidence="1">Multi-pass membrane protein</topology>
    </subcellularLocation>
</comment>
<keyword evidence="11" id="KW-1185">Reference proteome</keyword>
<dbReference type="Pfam" id="PF02687">
    <property type="entry name" value="FtsX"/>
    <property type="match status" value="1"/>
</dbReference>
<dbReference type="InterPro" id="IPR025857">
    <property type="entry name" value="MacB_PCD"/>
</dbReference>
<evidence type="ECO:0000256" key="4">
    <source>
        <dbReference type="ARBA" id="ARBA00022692"/>
    </source>
</evidence>
<dbReference type="InterPro" id="IPR051447">
    <property type="entry name" value="Lipoprotein-release_system"/>
</dbReference>
<feature type="transmembrane region" description="Helical" evidence="7">
    <location>
        <begin position="285"/>
        <end position="309"/>
    </location>
</feature>
<evidence type="ECO:0000256" key="7">
    <source>
        <dbReference type="SAM" id="Phobius"/>
    </source>
</evidence>
<keyword evidence="4 7" id="KW-0812">Transmembrane</keyword>
<feature type="domain" description="MacB-like periplasmic core" evidence="9">
    <location>
        <begin position="40"/>
        <end position="249"/>
    </location>
</feature>
<dbReference type="PANTHER" id="PTHR30489:SF0">
    <property type="entry name" value="LIPOPROTEIN-RELEASING SYSTEM TRANSMEMBRANE PROTEIN LOLE"/>
    <property type="match status" value="1"/>
</dbReference>
<protein>
    <submittedName>
        <fullName evidence="10">ABC transporter permease</fullName>
    </submittedName>
</protein>
<evidence type="ECO:0000259" key="8">
    <source>
        <dbReference type="Pfam" id="PF02687"/>
    </source>
</evidence>
<proteinExistence type="inferred from homology"/>
<evidence type="ECO:0000313" key="11">
    <source>
        <dbReference type="Proteomes" id="UP000635885"/>
    </source>
</evidence>
<dbReference type="Pfam" id="PF12704">
    <property type="entry name" value="MacB_PCD"/>
    <property type="match status" value="1"/>
</dbReference>
<evidence type="ECO:0000256" key="5">
    <source>
        <dbReference type="ARBA" id="ARBA00022989"/>
    </source>
</evidence>
<evidence type="ECO:0000256" key="3">
    <source>
        <dbReference type="ARBA" id="ARBA00022475"/>
    </source>
</evidence>
<evidence type="ECO:0000259" key="9">
    <source>
        <dbReference type="Pfam" id="PF12704"/>
    </source>
</evidence>
<feature type="transmembrane region" description="Helical" evidence="7">
    <location>
        <begin position="40"/>
        <end position="62"/>
    </location>
</feature>
<dbReference type="InterPro" id="IPR003838">
    <property type="entry name" value="ABC3_permease_C"/>
</dbReference>
<dbReference type="PANTHER" id="PTHR30489">
    <property type="entry name" value="LIPOPROTEIN-RELEASING SYSTEM TRANSMEMBRANE PROTEIN LOLE"/>
    <property type="match status" value="1"/>
</dbReference>
<comment type="caution">
    <text evidence="10">The sequence shown here is derived from an EMBL/GenBank/DDBJ whole genome shotgun (WGS) entry which is preliminary data.</text>
</comment>
<keyword evidence="5 7" id="KW-1133">Transmembrane helix</keyword>
<keyword evidence="6 7" id="KW-0472">Membrane</keyword>
<sequence length="419" mass="47693">MLFCARFPPNYKTSLNLSYFIAKRISFKRTGGFTGTIHRIAVASVAIGLAITMISFMILGGFQNEISNKVFSFTGHFQSMKFVSGNAFEESPISTNADFFQNYQNLEFIKHVQVFAHKPGLLKGDEEVEGVLMKGVGPDFDSLSFKPSIIKGRFIQFSDSAASNEIVLSKKIANKLLLDVGDRVTMYFVQEPPRFRRLEIVGIYETFLENFDDKILLGDIQTIRNLNAWTPDQVGGFEIFVDDPSQLDSYAEPLYDFLDFDLKLIKVTEKYMEIFDWLLLLNNNVYVFLSLILFVAAFNMVSILFILIMERTQMIGVLKAIGAKNAQIRRIFVWNGVRIISRGLLIGNAIGIGFGLLQDQFRIIPLDSENYYMSFVPIDWNWPVFLFLNLTVLIVTTLVLFIPAMLISNIKPIKAIRFD</sequence>
<evidence type="ECO:0000256" key="2">
    <source>
        <dbReference type="ARBA" id="ARBA00005236"/>
    </source>
</evidence>
<accession>A0ABQ1MA85</accession>
<dbReference type="EMBL" id="BMFD01000003">
    <property type="protein sequence ID" value="GGC35246.1"/>
    <property type="molecule type" value="Genomic_DNA"/>
</dbReference>